<dbReference type="CDD" id="cd19941">
    <property type="entry name" value="TIL"/>
    <property type="match status" value="1"/>
</dbReference>
<keyword evidence="3" id="KW-1015">Disulfide bond</keyword>
<accession>A0A411N1B1</accession>
<dbReference type="Pfam" id="PF01826">
    <property type="entry name" value="TIL"/>
    <property type="match status" value="1"/>
</dbReference>
<proteinExistence type="evidence at transcript level"/>
<organism evidence="6">
    <name type="scientific">Dirofilaria repens</name>
    <dbReference type="NCBI Taxonomy" id="31241"/>
    <lineage>
        <taxon>Eukaryota</taxon>
        <taxon>Metazoa</taxon>
        <taxon>Ecdysozoa</taxon>
        <taxon>Nematoda</taxon>
        <taxon>Chromadorea</taxon>
        <taxon>Rhabditida</taxon>
        <taxon>Spirurina</taxon>
        <taxon>Spiruromorpha</taxon>
        <taxon>Filarioidea</taxon>
        <taxon>Onchocercidae</taxon>
        <taxon>Dirofilaria</taxon>
    </lineage>
</organism>
<reference evidence="6" key="1">
    <citation type="submission" date="2018-07" db="EMBL/GenBank/DDBJ databases">
        <authorList>
            <person name="Zadroga K."/>
            <person name="Pekacz M."/>
            <person name="Baska P."/>
            <person name="Wysmolek M.E."/>
            <person name="Dlugosz E."/>
            <person name="Klockiewicz M."/>
            <person name="Wisniewski M."/>
        </authorList>
    </citation>
    <scope>NUCLEOTIDE SEQUENCE</scope>
</reference>
<keyword evidence="2" id="KW-0722">Serine protease inhibitor</keyword>
<dbReference type="AlphaFoldDB" id="A0A411N1B1"/>
<dbReference type="EMBL" id="MH704717">
    <property type="protein sequence ID" value="QBF38545.1"/>
    <property type="molecule type" value="mRNA"/>
</dbReference>
<dbReference type="InterPro" id="IPR002919">
    <property type="entry name" value="TIL_dom"/>
</dbReference>
<evidence type="ECO:0000256" key="2">
    <source>
        <dbReference type="ARBA" id="ARBA00022900"/>
    </source>
</evidence>
<dbReference type="PANTHER" id="PTHR23259">
    <property type="entry name" value="RIDDLE"/>
    <property type="match status" value="1"/>
</dbReference>
<dbReference type="GO" id="GO:0004867">
    <property type="term" value="F:serine-type endopeptidase inhibitor activity"/>
    <property type="evidence" value="ECO:0007669"/>
    <property type="project" value="UniProtKB-KW"/>
</dbReference>
<dbReference type="Gene3D" id="2.10.25.10">
    <property type="entry name" value="Laminin"/>
    <property type="match status" value="1"/>
</dbReference>
<feature type="domain" description="TIL" evidence="5">
    <location>
        <begin position="34"/>
        <end position="89"/>
    </location>
</feature>
<evidence type="ECO:0000259" key="5">
    <source>
        <dbReference type="Pfam" id="PF01826"/>
    </source>
</evidence>
<protein>
    <submittedName>
        <fullName evidence="6">Serine protease inhibitor 1</fullName>
    </submittedName>
</protein>
<dbReference type="PANTHER" id="PTHR23259:SF70">
    <property type="entry name" value="ACCESSORY GLAND PROTEIN ACP62F-RELATED"/>
    <property type="match status" value="1"/>
</dbReference>
<dbReference type="InterPro" id="IPR051368">
    <property type="entry name" value="SerProtInhib-TIL_Domain"/>
</dbReference>
<feature type="signal peptide" evidence="4">
    <location>
        <begin position="1"/>
        <end position="27"/>
    </location>
</feature>
<sequence length="113" mass="12918">MEIKLCCLPMNLIFITAFVLIFTCVDANRRKHKCKLNEEWMECGGCELKCGQSEFTPCTLQCRPAGCYCPPYNGFRRNFDGKCIPKSQCPKDPIKYVNVTKSSEKYLNATRST</sequence>
<feature type="chain" id="PRO_5019463569" evidence="4">
    <location>
        <begin position="28"/>
        <end position="113"/>
    </location>
</feature>
<evidence type="ECO:0000313" key="6">
    <source>
        <dbReference type="EMBL" id="QBF38545.1"/>
    </source>
</evidence>
<evidence type="ECO:0000256" key="3">
    <source>
        <dbReference type="ARBA" id="ARBA00023157"/>
    </source>
</evidence>
<evidence type="ECO:0000256" key="4">
    <source>
        <dbReference type="SAM" id="SignalP"/>
    </source>
</evidence>
<keyword evidence="4" id="KW-0732">Signal</keyword>
<dbReference type="SUPFAM" id="SSF57567">
    <property type="entry name" value="Serine protease inhibitors"/>
    <property type="match status" value="1"/>
</dbReference>
<dbReference type="InterPro" id="IPR036084">
    <property type="entry name" value="Ser_inhib-like_sf"/>
</dbReference>
<keyword evidence="1" id="KW-0646">Protease inhibitor</keyword>
<name>A0A411N1B1_9BILA</name>
<evidence type="ECO:0000256" key="1">
    <source>
        <dbReference type="ARBA" id="ARBA00022690"/>
    </source>
</evidence>